<dbReference type="PANTHER" id="PTHR13723">
    <property type="entry name" value="ADAMTS A DISINTEGRIN AND METALLOPROTEASE WITH THROMBOSPONDIN MOTIFS PROTEASE"/>
    <property type="match status" value="1"/>
</dbReference>
<keyword evidence="20" id="KW-1185">Reference proteome</keyword>
<keyword evidence="8" id="KW-0378">Hydrolase</keyword>
<dbReference type="AlphaFoldDB" id="A0A803V1U0"/>
<evidence type="ECO:0000256" key="10">
    <source>
        <dbReference type="ARBA" id="ARBA00023049"/>
    </source>
</evidence>
<feature type="disulfide bond" evidence="16">
    <location>
        <begin position="344"/>
        <end position="370"/>
    </location>
</feature>
<dbReference type="SUPFAM" id="SSF55486">
    <property type="entry name" value="Metalloproteases ('zincins'), catalytic domain"/>
    <property type="match status" value="1"/>
</dbReference>
<keyword evidence="6" id="KW-0732">Signal</keyword>
<dbReference type="Gene3D" id="2.60.120.830">
    <property type="match status" value="1"/>
</dbReference>
<feature type="active site" evidence="14 17">
    <location>
        <position position="328"/>
    </location>
</feature>
<reference evidence="19" key="3">
    <citation type="submission" date="2025-09" db="UniProtKB">
        <authorList>
            <consortium name="Ensembl"/>
        </authorList>
    </citation>
    <scope>IDENTIFICATION</scope>
</reference>
<feature type="binding site" evidence="15 17">
    <location>
        <position position="337"/>
    </location>
    <ligand>
        <name>Zn(2+)</name>
        <dbReference type="ChEBI" id="CHEBI:29105"/>
        <note>catalytic</note>
    </ligand>
</feature>
<dbReference type="PANTHER" id="PTHR13723:SF141">
    <property type="entry name" value="A DISINTEGRIN AND METALLOPROTEINASE WITH THROMBOSPONDIN MOTIFS 2"/>
    <property type="match status" value="1"/>
</dbReference>
<dbReference type="Gene3D" id="2.20.100.10">
    <property type="entry name" value="Thrombospondin type-1 (TSP1) repeat"/>
    <property type="match status" value="4"/>
</dbReference>
<dbReference type="InterPro" id="IPR013273">
    <property type="entry name" value="ADAMTS/ADAMTS-like"/>
</dbReference>
<keyword evidence="4" id="KW-0645">Protease</keyword>
<evidence type="ECO:0000256" key="7">
    <source>
        <dbReference type="ARBA" id="ARBA00022737"/>
    </source>
</evidence>
<dbReference type="CDD" id="cd04273">
    <property type="entry name" value="ZnMc_ADAMTS_like"/>
    <property type="match status" value="1"/>
</dbReference>
<gene>
    <name evidence="19" type="primary">ADAMTS2</name>
</gene>
<feature type="binding site" evidence="15">
    <location>
        <position position="384"/>
    </location>
    <ligand>
        <name>Ca(2+)</name>
        <dbReference type="ChEBI" id="CHEBI:29108"/>
        <label>1</label>
    </ligand>
</feature>
<feature type="binding site" evidence="15">
    <location>
        <position position="280"/>
    </location>
    <ligand>
        <name>Ca(2+)</name>
        <dbReference type="ChEBI" id="CHEBI:29108"/>
        <label>1</label>
    </ligand>
</feature>
<dbReference type="SUPFAM" id="SSF82895">
    <property type="entry name" value="TSP-1 type 1 repeat"/>
    <property type="match status" value="4"/>
</dbReference>
<dbReference type="InterPro" id="IPR010294">
    <property type="entry name" value="ADAMTS_spacer1"/>
</dbReference>
<feature type="disulfide bond" evidence="16">
    <location>
        <begin position="496"/>
        <end position="534"/>
    </location>
</feature>
<dbReference type="FunFam" id="2.20.100.10:FF:000011">
    <property type="entry name" value="A disintegrin and metalloproteinase with thrombospondin motifs 3"/>
    <property type="match status" value="1"/>
</dbReference>
<feature type="disulfide bond" evidence="16">
    <location>
        <begin position="422"/>
        <end position="445"/>
    </location>
</feature>
<protein>
    <submittedName>
        <fullName evidence="19">ADAM metallopeptidase with thrombospondin type 1 motif 2</fullName>
    </submittedName>
</protein>
<accession>A0A803V1U0</accession>
<feature type="binding site" evidence="15">
    <location>
        <position position="387"/>
    </location>
    <ligand>
        <name>Ca(2+)</name>
        <dbReference type="ChEBI" id="CHEBI:29108"/>
        <label>2</label>
    </ligand>
</feature>
<dbReference type="GO" id="GO:0004222">
    <property type="term" value="F:metalloendopeptidase activity"/>
    <property type="evidence" value="ECO:0007669"/>
    <property type="project" value="InterPro"/>
</dbReference>
<dbReference type="Pfam" id="PF01421">
    <property type="entry name" value="Reprolysin"/>
    <property type="match status" value="1"/>
</dbReference>
<keyword evidence="10" id="KW-0482">Metalloprotease</keyword>
<feature type="disulfide bond" evidence="16">
    <location>
        <begin position="492"/>
        <end position="529"/>
    </location>
</feature>
<reference evidence="19" key="2">
    <citation type="submission" date="2025-08" db="UniProtKB">
        <authorList>
            <consortium name="Ensembl"/>
        </authorList>
    </citation>
    <scope>IDENTIFICATION</scope>
</reference>
<evidence type="ECO:0000256" key="4">
    <source>
        <dbReference type="ARBA" id="ARBA00022670"/>
    </source>
</evidence>
<feature type="binding site" evidence="15">
    <location>
        <position position="387"/>
    </location>
    <ligand>
        <name>Ca(2+)</name>
        <dbReference type="ChEBI" id="CHEBI:29108"/>
        <label>1</label>
    </ligand>
</feature>
<keyword evidence="12 16" id="KW-1015">Disulfide bond</keyword>
<feature type="disulfide bond" evidence="16">
    <location>
        <begin position="431"/>
        <end position="464"/>
    </location>
</feature>
<name>A0A803V1U0_FICAL</name>
<dbReference type="FunFam" id="2.20.100.10:FF:000006">
    <property type="entry name" value="A disintegrin and metalloproteinase with thrombospondin motifs 1"/>
    <property type="match status" value="1"/>
</dbReference>
<feature type="binding site" evidence="15 17">
    <location>
        <position position="331"/>
    </location>
    <ligand>
        <name>Zn(2+)</name>
        <dbReference type="ChEBI" id="CHEBI:29105"/>
        <note>catalytic</note>
    </ligand>
</feature>
<dbReference type="InterPro" id="IPR024079">
    <property type="entry name" value="MetalloPept_cat_dom_sf"/>
</dbReference>
<dbReference type="FunFam" id="2.60.120.830:FF:000001">
    <property type="entry name" value="A disintegrin and metalloproteinase with thrombospondin motifs 1"/>
    <property type="match status" value="1"/>
</dbReference>
<keyword evidence="7" id="KW-0677">Repeat</keyword>
<dbReference type="InterPro" id="IPR045371">
    <property type="entry name" value="ADAMTS_CR_3"/>
</dbReference>
<keyword evidence="5 15" id="KW-0479">Metal-binding</keyword>
<evidence type="ECO:0000256" key="11">
    <source>
        <dbReference type="ARBA" id="ARBA00023145"/>
    </source>
</evidence>
<keyword evidence="3" id="KW-0272">Extracellular matrix</keyword>
<dbReference type="FunFam" id="3.40.1620.60:FF:000001">
    <property type="entry name" value="A disintegrin and metalloproteinase with thrombospondin motifs 3"/>
    <property type="match status" value="1"/>
</dbReference>
<keyword evidence="9 15" id="KW-0862">Zinc</keyword>
<dbReference type="SMART" id="SM00209">
    <property type="entry name" value="TSP1"/>
    <property type="match status" value="4"/>
</dbReference>
<organism evidence="19 20">
    <name type="scientific">Ficedula albicollis</name>
    <name type="common">Collared flycatcher</name>
    <name type="synonym">Muscicapa albicollis</name>
    <dbReference type="NCBI Taxonomy" id="59894"/>
    <lineage>
        <taxon>Eukaryota</taxon>
        <taxon>Metazoa</taxon>
        <taxon>Chordata</taxon>
        <taxon>Craniata</taxon>
        <taxon>Vertebrata</taxon>
        <taxon>Euteleostomi</taxon>
        <taxon>Archelosauria</taxon>
        <taxon>Archosauria</taxon>
        <taxon>Dinosauria</taxon>
        <taxon>Saurischia</taxon>
        <taxon>Theropoda</taxon>
        <taxon>Coelurosauria</taxon>
        <taxon>Aves</taxon>
        <taxon>Neognathae</taxon>
        <taxon>Neoaves</taxon>
        <taxon>Telluraves</taxon>
        <taxon>Australaves</taxon>
        <taxon>Passeriformes</taxon>
        <taxon>Muscicapidae</taxon>
        <taxon>Ficedula</taxon>
    </lineage>
</organism>
<evidence type="ECO:0000256" key="3">
    <source>
        <dbReference type="ARBA" id="ARBA00022530"/>
    </source>
</evidence>
<proteinExistence type="predicted"/>
<feature type="domain" description="Peptidase M12B" evidence="18">
    <location>
        <begin position="185"/>
        <end position="389"/>
    </location>
</feature>
<comment type="cofactor">
    <cofactor evidence="15">
        <name>Zn(2+)</name>
        <dbReference type="ChEBI" id="CHEBI:29105"/>
    </cofactor>
    <text evidence="15">Binds 1 zinc ion per subunit.</text>
</comment>
<feature type="disulfide bond" evidence="16">
    <location>
        <begin position="458"/>
        <end position="469"/>
    </location>
</feature>
<keyword evidence="13" id="KW-0325">Glycoprotein</keyword>
<dbReference type="InterPro" id="IPR050439">
    <property type="entry name" value="ADAMTS_ADAMTS-like"/>
</dbReference>
<evidence type="ECO:0000256" key="15">
    <source>
        <dbReference type="PIRSR" id="PIRSR613273-2"/>
    </source>
</evidence>
<dbReference type="Pfam" id="PF17771">
    <property type="entry name" value="ADAMTS_CR_2"/>
    <property type="match status" value="1"/>
</dbReference>
<dbReference type="Proteomes" id="UP000016665">
    <property type="component" value="Chromosome 13"/>
</dbReference>
<dbReference type="Pfam" id="PF19236">
    <property type="entry name" value="ADAMTS_CR_3"/>
    <property type="match status" value="1"/>
</dbReference>
<dbReference type="PROSITE" id="PS50092">
    <property type="entry name" value="TSP1"/>
    <property type="match status" value="4"/>
</dbReference>
<evidence type="ECO:0000256" key="9">
    <source>
        <dbReference type="ARBA" id="ARBA00022833"/>
    </source>
</evidence>
<dbReference type="Pfam" id="PF00090">
    <property type="entry name" value="TSP_1"/>
    <property type="match status" value="1"/>
</dbReference>
<dbReference type="InterPro" id="IPR036383">
    <property type="entry name" value="TSP1_rpt_sf"/>
</dbReference>
<dbReference type="GO" id="GO:0046872">
    <property type="term" value="F:metal ion binding"/>
    <property type="evidence" value="ECO:0007669"/>
    <property type="project" value="UniProtKB-KW"/>
</dbReference>
<sequence>SHLVSGPPKARFRRAVEDLQHEAANEQIFYNVTVFGREFHFRLRPNSRLVAPGATVEWQEDSEETHIEPLYGNCLYVGDITDLPNASVAISNCDGLAGMIRTDKDEFFIEPLEKGAQEEEEGGGRTHVVYRRAAARKQLPMENVDAVYTGSGGSWDVLGGGLGLVEEQAQRWRRRRRRHATEDDYNIEVLLGVDDSVVQFHGKEHVQKYLLTLMNIVNEIYHDESLGAHINVVLVRIILLSYGKSMSLIEIGNPSQSLENVCRWAYLQQKPDTGHAEYHDHAIFLTRQDFGPSGMQGYAPVTGMCHPVRSCTLNHEDGFSSAFVVAHETGHVLGMEHDGQGNRCGDEVRLGSIMAPLVQAAFHRFHWSRCSQQELNRYLHSYDCLRDDPFEHDWPSLPQLPGIHYSMNEQCRFDFGLGYMMCTAFRTFDPCKQLWCSHPENPYFCKTKKGPPLDGTMCAPGKHCFKGHCIWLTPDILKQDGHWGAWSKFGSCSRTCGTGVKYRTRQCDNPHPANGGRTCVGPSYEFQLCNTQECPKDLEDFREEQCRQWDPYFEYQNTKHHWLPYEHVDAKERCHLYCESKETGDVVYMKRMVHDGTRCSYKDAYSICVRGDCLKVGCDRVIGSTKQEDKCGVCGGDNSHCKVVKRTFSKVPKKQGYIKMLEIPAGARHLLIQETDATAHHLAIKNRETGKFILSEDNYVPDSKVFIDMGVEWEYRNDDGRETVQTMGPLRHGIVILVIPHGGAKITLTYKYMIHEDSLNVDNNNVLEEDSESYEWALKKWSQCSKPCGGGYQFTKYGCRRKTDHKMVHRSYCELIQKPKPIRRVCNLQECSQPIWVTGEWEPCSKSCGKTGYQVRSVRCIQPLHDNTNRSVHTKYCNNDRPEGRRPCNRELCPAQWRAGPWSQCSVSCGNGTQDRPVLCRTRDNAIGLCKEKRPETVRICRLPPCPRNVSDPSKKTYMIQWLSRPDPDYPIQKISSSKRPIYNSAFALKCMPHRMWTLPFALFFSLCGKFP</sequence>
<evidence type="ECO:0000256" key="12">
    <source>
        <dbReference type="ARBA" id="ARBA00023157"/>
    </source>
</evidence>
<dbReference type="PRINTS" id="PR01857">
    <property type="entry name" value="ADAMTSFAMILY"/>
</dbReference>
<dbReference type="Pfam" id="PF01562">
    <property type="entry name" value="Pep_M12B_propep"/>
    <property type="match status" value="1"/>
</dbReference>
<dbReference type="Pfam" id="PF19030">
    <property type="entry name" value="TSP1_ADAMTS"/>
    <property type="match status" value="3"/>
</dbReference>
<evidence type="ECO:0000256" key="14">
    <source>
        <dbReference type="PIRSR" id="PIRSR613273-1"/>
    </source>
</evidence>
<feature type="binding site" evidence="15 17">
    <location>
        <position position="327"/>
    </location>
    <ligand>
        <name>Zn(2+)</name>
        <dbReference type="ChEBI" id="CHEBI:29105"/>
        <note>catalytic</note>
    </ligand>
</feature>
<reference evidence="19 20" key="1">
    <citation type="journal article" date="2012" name="Nature">
        <title>The genomic landscape of species divergence in Ficedula flycatchers.</title>
        <authorList>
            <person name="Ellegren H."/>
            <person name="Smeds L."/>
            <person name="Burri R."/>
            <person name="Olason P.I."/>
            <person name="Backstrom N."/>
            <person name="Kawakami T."/>
            <person name="Kunstner A."/>
            <person name="Makinen H."/>
            <person name="Nadachowska-Brzyska K."/>
            <person name="Qvarnstrom A."/>
            <person name="Uebbing S."/>
            <person name="Wolf J.B."/>
        </authorList>
    </citation>
    <scope>NUCLEOTIDE SEQUENCE [LARGE SCALE GENOMIC DNA]</scope>
</reference>
<dbReference type="FunFam" id="2.20.100.10:FF:000030">
    <property type="entry name" value="A disintegrin and metalloproteinase with thrombospondin motifs 3"/>
    <property type="match status" value="1"/>
</dbReference>
<dbReference type="InterPro" id="IPR000884">
    <property type="entry name" value="TSP1_rpt"/>
</dbReference>
<dbReference type="Ensembl" id="ENSFALT00000031284.1">
    <property type="protein sequence ID" value="ENSFALP00000016696.1"/>
    <property type="gene ID" value="ENSFALG00000007706.2"/>
</dbReference>
<dbReference type="InterPro" id="IPR001590">
    <property type="entry name" value="Peptidase_M12B"/>
</dbReference>
<evidence type="ECO:0000256" key="1">
    <source>
        <dbReference type="ARBA" id="ARBA00004498"/>
    </source>
</evidence>
<comment type="subcellular location">
    <subcellularLocation>
        <location evidence="1">Secreted</location>
        <location evidence="1">Extracellular space</location>
        <location evidence="1">Extracellular matrix</location>
    </subcellularLocation>
</comment>
<evidence type="ECO:0000256" key="5">
    <source>
        <dbReference type="ARBA" id="ARBA00022723"/>
    </source>
</evidence>
<keyword evidence="2" id="KW-0964">Secreted</keyword>
<evidence type="ECO:0000256" key="17">
    <source>
        <dbReference type="PROSITE-ProRule" id="PRU00276"/>
    </source>
</evidence>
<dbReference type="Gene3D" id="3.40.390.10">
    <property type="entry name" value="Collagenase (Catalytic Domain)"/>
    <property type="match status" value="1"/>
</dbReference>
<feature type="binding site" evidence="15">
    <location>
        <position position="188"/>
    </location>
    <ligand>
        <name>Ca(2+)</name>
        <dbReference type="ChEBI" id="CHEBI:29108"/>
        <label>2</label>
    </ligand>
</feature>
<dbReference type="GO" id="GO:0030199">
    <property type="term" value="P:collagen fibril organization"/>
    <property type="evidence" value="ECO:0007669"/>
    <property type="project" value="UniProtKB-ARBA"/>
</dbReference>
<dbReference type="Pfam" id="PF05986">
    <property type="entry name" value="ADAMTS_spacer1"/>
    <property type="match status" value="1"/>
</dbReference>
<dbReference type="InterPro" id="IPR041645">
    <property type="entry name" value="ADAMTS_CR_2"/>
</dbReference>
<feature type="disulfide bond" evidence="16">
    <location>
        <begin position="507"/>
        <end position="519"/>
    </location>
</feature>
<feature type="disulfide bond" evidence="16">
    <location>
        <begin position="262"/>
        <end position="311"/>
    </location>
</feature>
<evidence type="ECO:0000256" key="8">
    <source>
        <dbReference type="ARBA" id="ARBA00022801"/>
    </source>
</evidence>
<dbReference type="GO" id="GO:0031012">
    <property type="term" value="C:extracellular matrix"/>
    <property type="evidence" value="ECO:0007669"/>
    <property type="project" value="TreeGrafter"/>
</dbReference>
<feature type="disulfide bond" evidence="16">
    <location>
        <begin position="411"/>
        <end position="436"/>
    </location>
</feature>
<evidence type="ECO:0000313" key="19">
    <source>
        <dbReference type="Ensembl" id="ENSFALP00000016696.1"/>
    </source>
</evidence>
<evidence type="ECO:0000256" key="16">
    <source>
        <dbReference type="PIRSR" id="PIRSR613273-3"/>
    </source>
</evidence>
<dbReference type="InterPro" id="IPR002870">
    <property type="entry name" value="Peptidase_M12B_N"/>
</dbReference>
<dbReference type="GO" id="GO:0006508">
    <property type="term" value="P:proteolysis"/>
    <property type="evidence" value="ECO:0007669"/>
    <property type="project" value="UniProtKB-KW"/>
</dbReference>
<evidence type="ECO:0000313" key="20">
    <source>
        <dbReference type="Proteomes" id="UP000016665"/>
    </source>
</evidence>
<dbReference type="GeneTree" id="ENSGT00940000156647"/>
<dbReference type="PROSITE" id="PS50215">
    <property type="entry name" value="ADAM_MEPRO"/>
    <property type="match status" value="1"/>
</dbReference>
<dbReference type="FunFam" id="3.40.390.10:FF:000008">
    <property type="entry name" value="A disintegrin and metalloproteinase with thrombospondin motifs 3"/>
    <property type="match status" value="1"/>
</dbReference>
<keyword evidence="11" id="KW-0865">Zymogen</keyword>
<evidence type="ECO:0000256" key="6">
    <source>
        <dbReference type="ARBA" id="ARBA00022729"/>
    </source>
</evidence>
<feature type="disulfide bond" evidence="16">
    <location>
        <begin position="305"/>
        <end position="384"/>
    </location>
</feature>
<comment type="caution">
    <text evidence="17">Lacks conserved residue(s) required for the propagation of feature annotation.</text>
</comment>
<evidence type="ECO:0000256" key="2">
    <source>
        <dbReference type="ARBA" id="ARBA00022525"/>
    </source>
</evidence>
<evidence type="ECO:0000259" key="18">
    <source>
        <dbReference type="PROSITE" id="PS50215"/>
    </source>
</evidence>
<evidence type="ECO:0000256" key="13">
    <source>
        <dbReference type="ARBA" id="ARBA00023180"/>
    </source>
</evidence>
<keyword evidence="15" id="KW-0106">Calcium</keyword>
<feature type="binding site" evidence="15">
    <location>
        <position position="188"/>
    </location>
    <ligand>
        <name>Ca(2+)</name>
        <dbReference type="ChEBI" id="CHEBI:29108"/>
        <label>1</label>
    </ligand>
</feature>
<dbReference type="Gene3D" id="3.40.1620.60">
    <property type="match status" value="1"/>
</dbReference>